<evidence type="ECO:0000256" key="2">
    <source>
        <dbReference type="ARBA" id="ARBA00022692"/>
    </source>
</evidence>
<proteinExistence type="predicted"/>
<dbReference type="eggNOG" id="COG2814">
    <property type="taxonomic scope" value="Bacteria"/>
</dbReference>
<dbReference type="PROSITE" id="PS50850">
    <property type="entry name" value="MFS"/>
    <property type="match status" value="1"/>
</dbReference>
<dbReference type="Pfam" id="PF07690">
    <property type="entry name" value="MFS_1"/>
    <property type="match status" value="1"/>
</dbReference>
<gene>
    <name evidence="7" type="ORF">M529_18970</name>
</gene>
<dbReference type="InterPro" id="IPR036259">
    <property type="entry name" value="MFS_trans_sf"/>
</dbReference>
<dbReference type="InterPro" id="IPR020846">
    <property type="entry name" value="MFS_dom"/>
</dbReference>
<dbReference type="GO" id="GO:0005886">
    <property type="term" value="C:plasma membrane"/>
    <property type="evidence" value="ECO:0007669"/>
    <property type="project" value="TreeGrafter"/>
</dbReference>
<keyword evidence="4 5" id="KW-0472">Membrane</keyword>
<feature type="transmembrane region" description="Helical" evidence="5">
    <location>
        <begin position="23"/>
        <end position="47"/>
    </location>
</feature>
<dbReference type="SUPFAM" id="SSF103473">
    <property type="entry name" value="MFS general substrate transporter"/>
    <property type="match status" value="1"/>
</dbReference>
<evidence type="ECO:0000259" key="6">
    <source>
        <dbReference type="PROSITE" id="PS50850"/>
    </source>
</evidence>
<evidence type="ECO:0000256" key="1">
    <source>
        <dbReference type="ARBA" id="ARBA00004141"/>
    </source>
</evidence>
<organism evidence="7 8">
    <name type="scientific">Sphingobium ummariense RL-3</name>
    <dbReference type="NCBI Taxonomy" id="1346791"/>
    <lineage>
        <taxon>Bacteria</taxon>
        <taxon>Pseudomonadati</taxon>
        <taxon>Pseudomonadota</taxon>
        <taxon>Alphaproteobacteria</taxon>
        <taxon>Sphingomonadales</taxon>
        <taxon>Sphingomonadaceae</taxon>
        <taxon>Sphingobium</taxon>
    </lineage>
</organism>
<feature type="transmembrane region" description="Helical" evidence="5">
    <location>
        <begin position="382"/>
        <end position="410"/>
    </location>
</feature>
<evidence type="ECO:0000313" key="7">
    <source>
        <dbReference type="EMBL" id="EQB30436.1"/>
    </source>
</evidence>
<feature type="transmembrane region" description="Helical" evidence="5">
    <location>
        <begin position="116"/>
        <end position="138"/>
    </location>
</feature>
<dbReference type="PANTHER" id="PTHR23508">
    <property type="entry name" value="CARBOXYLIC ACID TRANSPORTER PROTEIN HOMOLOG"/>
    <property type="match status" value="1"/>
</dbReference>
<dbReference type="InterPro" id="IPR011701">
    <property type="entry name" value="MFS"/>
</dbReference>
<dbReference type="Gene3D" id="1.20.1250.20">
    <property type="entry name" value="MFS general substrate transporter like domains"/>
    <property type="match status" value="1"/>
</dbReference>
<evidence type="ECO:0000313" key="8">
    <source>
        <dbReference type="Proteomes" id="UP000015523"/>
    </source>
</evidence>
<feature type="transmembrane region" description="Helical" evidence="5">
    <location>
        <begin position="289"/>
        <end position="312"/>
    </location>
</feature>
<keyword evidence="2 5" id="KW-0812">Transmembrane</keyword>
<dbReference type="RefSeq" id="WP_021319398.1">
    <property type="nucleotide sequence ID" value="NZ_AUWY01000120.1"/>
</dbReference>
<protein>
    <recommendedName>
        <fullName evidence="6">Major facilitator superfamily (MFS) profile domain-containing protein</fullName>
    </recommendedName>
</protein>
<dbReference type="PATRIC" id="fig|1346791.3.peg.3662"/>
<comment type="caution">
    <text evidence="7">The sequence shown here is derived from an EMBL/GenBank/DDBJ whole genome shotgun (WGS) entry which is preliminary data.</text>
</comment>
<dbReference type="PROSITE" id="PS00216">
    <property type="entry name" value="SUGAR_TRANSPORT_1"/>
    <property type="match status" value="1"/>
</dbReference>
<feature type="transmembrane region" description="Helical" evidence="5">
    <location>
        <begin position="324"/>
        <end position="341"/>
    </location>
</feature>
<dbReference type="InterPro" id="IPR005829">
    <property type="entry name" value="Sugar_transporter_CS"/>
</dbReference>
<keyword evidence="8" id="KW-1185">Reference proteome</keyword>
<feature type="transmembrane region" description="Helical" evidence="5">
    <location>
        <begin position="260"/>
        <end position="277"/>
    </location>
</feature>
<name>T0IXE3_9SPHN</name>
<dbReference type="GO" id="GO:0046943">
    <property type="term" value="F:carboxylic acid transmembrane transporter activity"/>
    <property type="evidence" value="ECO:0007669"/>
    <property type="project" value="TreeGrafter"/>
</dbReference>
<feature type="transmembrane region" description="Helical" evidence="5">
    <location>
        <begin position="150"/>
        <end position="173"/>
    </location>
</feature>
<dbReference type="EMBL" id="AUWY01000120">
    <property type="protein sequence ID" value="EQB30436.1"/>
    <property type="molecule type" value="Genomic_DNA"/>
</dbReference>
<reference evidence="7 8" key="1">
    <citation type="journal article" date="2013" name="Genome Announc.">
        <title>Draft Genome Sequence of Sphingobium ummariense Strain RL-3, a Hexachlorocyclohexane-Degrading Bacterium.</title>
        <authorList>
            <person name="Kohli P."/>
            <person name="Dua A."/>
            <person name="Sangwan N."/>
            <person name="Oldach P."/>
            <person name="Khurana J.P."/>
            <person name="Lal R."/>
        </authorList>
    </citation>
    <scope>NUCLEOTIDE SEQUENCE [LARGE SCALE GENOMIC DNA]</scope>
    <source>
        <strain evidence="7 8">RL-3</strain>
    </source>
</reference>
<dbReference type="AlphaFoldDB" id="T0IXE3"/>
<feature type="transmembrane region" description="Helical" evidence="5">
    <location>
        <begin position="91"/>
        <end position="110"/>
    </location>
</feature>
<feature type="transmembrane region" description="Helical" evidence="5">
    <location>
        <begin position="179"/>
        <end position="199"/>
    </location>
</feature>
<feature type="transmembrane region" description="Helical" evidence="5">
    <location>
        <begin position="416"/>
        <end position="434"/>
    </location>
</feature>
<feature type="domain" description="Major facilitator superfamily (MFS) profile" evidence="6">
    <location>
        <begin position="25"/>
        <end position="438"/>
    </location>
</feature>
<accession>T0IXE3</accession>
<comment type="subcellular location">
    <subcellularLocation>
        <location evidence="1">Membrane</location>
        <topology evidence="1">Multi-pass membrane protein</topology>
    </subcellularLocation>
</comment>
<sequence>MVAAAVNPGGTLGLPAKMSVYQYAVVALCCLINIADGFDVVSLAVAAPVLTREWHVDPALLGAMFSAAAGGLVIGAFVIGPMADRIGRRPVMLGALGTLAVALLASGVAANIWQLFILRTITGIGLGTLVVCLNTTVAEHASEKARNMSLAVLHIGFTMGMMLGSGIAAYALQTSGWRLIFLAAGALNVLTFMLSLFLLGESREFLVRRQAPGDLDRLNRLNRRMEIAELAAMPPRPDRSKDRGAALRVMLSPEMRTQTILVWIASATYAIVGYFLLNWKPTILANAGLSPTLAAASGIITGACGTLGHLAMGAWSRRVGEGRLTTIFFGAGAITLVIFGVQPPVPIALLAMAGITTFFVVGAYTGLFLVSVVMYPQSIQNAGVGFIVGFGRVGAIIGPAIGGVLLSAGLSRMDTYFVFSAIAVIPVVTMYLACRAAGNTPLRSGRMPLGEFDAEPAR</sequence>
<feature type="transmembrane region" description="Helical" evidence="5">
    <location>
        <begin position="347"/>
        <end position="370"/>
    </location>
</feature>
<dbReference type="Proteomes" id="UP000015523">
    <property type="component" value="Unassembled WGS sequence"/>
</dbReference>
<dbReference type="OrthoDB" id="9784658at2"/>
<evidence type="ECO:0000256" key="3">
    <source>
        <dbReference type="ARBA" id="ARBA00022989"/>
    </source>
</evidence>
<keyword evidence="3 5" id="KW-1133">Transmembrane helix</keyword>
<evidence type="ECO:0000256" key="4">
    <source>
        <dbReference type="ARBA" id="ARBA00023136"/>
    </source>
</evidence>
<feature type="transmembrane region" description="Helical" evidence="5">
    <location>
        <begin position="59"/>
        <end position="79"/>
    </location>
</feature>
<dbReference type="PANTHER" id="PTHR23508:SF10">
    <property type="entry name" value="CARBOXYLIC ACID TRANSPORTER PROTEIN HOMOLOG"/>
    <property type="match status" value="1"/>
</dbReference>
<evidence type="ECO:0000256" key="5">
    <source>
        <dbReference type="SAM" id="Phobius"/>
    </source>
</evidence>
<dbReference type="STRING" id="1346791.M529_18970"/>